<dbReference type="PANTHER" id="PTHR36172">
    <property type="match status" value="1"/>
</dbReference>
<proteinExistence type="predicted"/>
<dbReference type="InterPro" id="IPR000551">
    <property type="entry name" value="MerR-type_HTH_dom"/>
</dbReference>
<dbReference type="SUPFAM" id="SSF46955">
    <property type="entry name" value="Putative DNA-binding domain"/>
    <property type="match status" value="1"/>
</dbReference>
<evidence type="ECO:0000256" key="2">
    <source>
        <dbReference type="ARBA" id="ARBA00023125"/>
    </source>
</evidence>
<evidence type="ECO:0000256" key="1">
    <source>
        <dbReference type="ARBA" id="ARBA00022908"/>
    </source>
</evidence>
<reference evidence="7 8" key="1">
    <citation type="submission" date="2024-07" db="EMBL/GenBank/DDBJ databases">
        <authorList>
            <person name="Tripathy S."/>
        </authorList>
    </citation>
    <scope>NUCLEOTIDE SEQUENCE [LARGE SCALE GENOMIC DNA]</scope>
    <source>
        <strain evidence="7 8">VB-61278_2</strain>
    </source>
</reference>
<keyword evidence="1" id="KW-0229">DNA integration</keyword>
<accession>A0ABW8WNB6</accession>
<dbReference type="PANTHER" id="PTHR36172:SF1">
    <property type="entry name" value="RESOLVASE-RELATED"/>
    <property type="match status" value="1"/>
</dbReference>
<dbReference type="Pfam" id="PF00376">
    <property type="entry name" value="MerR"/>
    <property type="match status" value="1"/>
</dbReference>
<dbReference type="SMART" id="SM00857">
    <property type="entry name" value="Resolvase"/>
    <property type="match status" value="1"/>
</dbReference>
<dbReference type="Gene3D" id="1.10.287.2170">
    <property type="match status" value="1"/>
</dbReference>
<keyword evidence="2" id="KW-0238">DNA-binding</keyword>
<name>A0ABW8WNB6_9CYAN</name>
<feature type="domain" description="HTH merR-type" evidence="5">
    <location>
        <begin position="1"/>
        <end position="44"/>
    </location>
</feature>
<dbReference type="PROSITE" id="PS50937">
    <property type="entry name" value="HTH_MERR_2"/>
    <property type="match status" value="1"/>
</dbReference>
<dbReference type="Gene3D" id="3.40.50.1390">
    <property type="entry name" value="Resolvase, N-terminal catalytic domain"/>
    <property type="match status" value="1"/>
</dbReference>
<dbReference type="Proteomes" id="UP001628874">
    <property type="component" value="Unassembled WGS sequence"/>
</dbReference>
<dbReference type="SMART" id="SM00422">
    <property type="entry name" value="HTH_MERR"/>
    <property type="match status" value="1"/>
</dbReference>
<dbReference type="InterPro" id="IPR051491">
    <property type="entry name" value="Recombinase/Transposase-rel"/>
</dbReference>
<dbReference type="EMBL" id="JBFQGM010000006">
    <property type="protein sequence ID" value="MFL9462463.1"/>
    <property type="molecule type" value="Genomic_DNA"/>
</dbReference>
<keyword evidence="3" id="KW-0233">DNA recombination</keyword>
<dbReference type="InterPro" id="IPR048046">
    <property type="entry name" value="Transpos_IS607"/>
</dbReference>
<dbReference type="Pfam" id="PF00239">
    <property type="entry name" value="Resolvase"/>
    <property type="match status" value="1"/>
</dbReference>
<keyword evidence="8" id="KW-1185">Reference proteome</keyword>
<dbReference type="SUPFAM" id="SSF53041">
    <property type="entry name" value="Resolvase-like"/>
    <property type="match status" value="1"/>
</dbReference>
<feature type="domain" description="Resolvase/invertase-type recombinase catalytic" evidence="6">
    <location>
        <begin position="58"/>
        <end position="200"/>
    </location>
</feature>
<sequence>MWKVSEFGDLVGISPSTLRRWEEEGKLIPERTLGNQRIYNESHLAIAKSLKSGKYPTRVVIYCRVSSNNQKEDLLSQVKAMESFCLAQGVSVTQTMQEIGGGLNFKRPKFLQIIQWAIAGELKSLYVAHKDSLCRFGFDLVEQIVLWGGGNIIVANAETLSPHEELTQDLLSIVHCFSSRLDGLRKYKSKVKKIVEGVDPCTK</sequence>
<evidence type="ECO:0000256" key="3">
    <source>
        <dbReference type="ARBA" id="ARBA00023172"/>
    </source>
</evidence>
<evidence type="ECO:0000313" key="8">
    <source>
        <dbReference type="Proteomes" id="UP001628874"/>
    </source>
</evidence>
<dbReference type="InterPro" id="IPR009061">
    <property type="entry name" value="DNA-bd_dom_put_sf"/>
</dbReference>
<evidence type="ECO:0000313" key="7">
    <source>
        <dbReference type="EMBL" id="MFL9462463.1"/>
    </source>
</evidence>
<organism evidence="7 8">
    <name type="scientific">Scytonema tolypothrichoides VB-61278_2</name>
    <dbReference type="NCBI Taxonomy" id="3232314"/>
    <lineage>
        <taxon>Bacteria</taxon>
        <taxon>Bacillati</taxon>
        <taxon>Cyanobacteriota</taxon>
        <taxon>Cyanophyceae</taxon>
        <taxon>Nostocales</taxon>
        <taxon>Scytonemataceae</taxon>
        <taxon>Scytonema</taxon>
    </lineage>
</organism>
<protein>
    <submittedName>
        <fullName evidence="7">IS607 family transposase</fullName>
    </submittedName>
</protein>
<dbReference type="Gene3D" id="1.10.1660.10">
    <property type="match status" value="1"/>
</dbReference>
<dbReference type="PROSITE" id="PS51736">
    <property type="entry name" value="RECOMBINASES_3"/>
    <property type="match status" value="1"/>
</dbReference>
<dbReference type="RefSeq" id="WP_038081756.1">
    <property type="nucleotide sequence ID" value="NZ_JBFQGM010000006.1"/>
</dbReference>
<dbReference type="InterPro" id="IPR006119">
    <property type="entry name" value="Resolv_N"/>
</dbReference>
<gene>
    <name evidence="7" type="ORF">AB0759_17760</name>
</gene>
<comment type="caution">
    <text evidence="7">The sequence shown here is derived from an EMBL/GenBank/DDBJ whole genome shotgun (WGS) entry which is preliminary data.</text>
</comment>
<feature type="active site" description="O-(5'-phospho-DNA)-serine intermediate" evidence="4">
    <location>
        <position position="66"/>
    </location>
</feature>
<dbReference type="InterPro" id="IPR036162">
    <property type="entry name" value="Resolvase-like_N_sf"/>
</dbReference>
<evidence type="ECO:0000259" key="5">
    <source>
        <dbReference type="PROSITE" id="PS50937"/>
    </source>
</evidence>
<dbReference type="InterPro" id="IPR006118">
    <property type="entry name" value="Recombinase_CS"/>
</dbReference>
<dbReference type="PROSITE" id="PS00397">
    <property type="entry name" value="RECOMBINASES_1"/>
    <property type="match status" value="1"/>
</dbReference>
<evidence type="ECO:0000259" key="6">
    <source>
        <dbReference type="PROSITE" id="PS51736"/>
    </source>
</evidence>
<dbReference type="NCBIfam" id="NF033518">
    <property type="entry name" value="transpos_IS607"/>
    <property type="match status" value="1"/>
</dbReference>
<dbReference type="CDD" id="cd04761">
    <property type="entry name" value="HTH_MerR-SF"/>
    <property type="match status" value="1"/>
</dbReference>
<evidence type="ECO:0000256" key="4">
    <source>
        <dbReference type="PROSITE-ProRule" id="PRU10137"/>
    </source>
</evidence>